<dbReference type="eggNOG" id="COG0438">
    <property type="taxonomic scope" value="Bacteria"/>
</dbReference>
<dbReference type="OrthoDB" id="9775208at2"/>
<dbReference type="Pfam" id="PF13477">
    <property type="entry name" value="Glyco_trans_4_2"/>
    <property type="match status" value="1"/>
</dbReference>
<dbReference type="PANTHER" id="PTHR12526:SF638">
    <property type="entry name" value="SPORE COAT PROTEIN SA"/>
    <property type="match status" value="1"/>
</dbReference>
<dbReference type="InterPro" id="IPR001296">
    <property type="entry name" value="Glyco_trans_1"/>
</dbReference>
<protein>
    <submittedName>
        <fullName evidence="3">Glycosyl transferase, group 1 family protein</fullName>
    </submittedName>
</protein>
<dbReference type="RefSeq" id="WP_006881471.1">
    <property type="nucleotide sequence ID" value="NZ_AEVS01000111.1"/>
</dbReference>
<dbReference type="SUPFAM" id="SSF53756">
    <property type="entry name" value="UDP-Glycosyltransferase/glycogen phosphorylase"/>
    <property type="match status" value="1"/>
</dbReference>
<evidence type="ECO:0000313" key="4">
    <source>
        <dbReference type="Proteomes" id="UP000004371"/>
    </source>
</evidence>
<keyword evidence="4" id="KW-1185">Reference proteome</keyword>
<gene>
    <name evidence="3" type="ORF">VIBR0546_16511</name>
</gene>
<evidence type="ECO:0000259" key="1">
    <source>
        <dbReference type="Pfam" id="PF00534"/>
    </source>
</evidence>
<evidence type="ECO:0000259" key="2">
    <source>
        <dbReference type="Pfam" id="PF13477"/>
    </source>
</evidence>
<dbReference type="AlphaFoldDB" id="E8M060"/>
<dbReference type="GO" id="GO:1901135">
    <property type="term" value="P:carbohydrate derivative metabolic process"/>
    <property type="evidence" value="ECO:0007669"/>
    <property type="project" value="UniProtKB-ARBA"/>
</dbReference>
<name>E8M060_9VIBR</name>
<proteinExistence type="predicted"/>
<dbReference type="Proteomes" id="UP000004371">
    <property type="component" value="Unassembled WGS sequence"/>
</dbReference>
<dbReference type="GO" id="GO:0016757">
    <property type="term" value="F:glycosyltransferase activity"/>
    <property type="evidence" value="ECO:0007669"/>
    <property type="project" value="InterPro"/>
</dbReference>
<reference evidence="3 4" key="1">
    <citation type="journal article" date="2012" name="Int. J. Syst. Evol. Microbiol.">
        <title>Vibrio caribbeanicus sp. nov., isolated from the marine sponge Scleritoderma cyanea.</title>
        <authorList>
            <person name="Hoffmann M."/>
            <person name="Monday S.R."/>
            <person name="Allard M.W."/>
            <person name="Strain E.A."/>
            <person name="Whittaker P."/>
            <person name="Naum M."/>
            <person name="McCarthy P.J."/>
            <person name="Lopez J.V."/>
            <person name="Fischer M."/>
            <person name="Brown E.W."/>
        </authorList>
    </citation>
    <scope>NUCLEOTIDE SEQUENCE [LARGE SCALE GENOMIC DNA]</scope>
    <source>
        <strain evidence="3 4">LMG 20546</strain>
    </source>
</reference>
<comment type="caution">
    <text evidence="3">The sequence shown here is derived from an EMBL/GenBank/DDBJ whole genome shotgun (WGS) entry which is preliminary data.</text>
</comment>
<dbReference type="Pfam" id="PF00534">
    <property type="entry name" value="Glycos_transf_1"/>
    <property type="match status" value="1"/>
</dbReference>
<organism evidence="3 4">
    <name type="scientific">Vibrio brasiliensis LMG 20546</name>
    <dbReference type="NCBI Taxonomy" id="945543"/>
    <lineage>
        <taxon>Bacteria</taxon>
        <taxon>Pseudomonadati</taxon>
        <taxon>Pseudomonadota</taxon>
        <taxon>Gammaproteobacteria</taxon>
        <taxon>Vibrionales</taxon>
        <taxon>Vibrionaceae</taxon>
        <taxon>Vibrio</taxon>
        <taxon>Vibrio oreintalis group</taxon>
    </lineage>
</organism>
<dbReference type="PANTHER" id="PTHR12526">
    <property type="entry name" value="GLYCOSYLTRANSFERASE"/>
    <property type="match status" value="1"/>
</dbReference>
<accession>E8M060</accession>
<dbReference type="STRING" id="945543.VIBR0546_16511"/>
<dbReference type="Gene3D" id="3.40.50.2000">
    <property type="entry name" value="Glycogen Phosphorylase B"/>
    <property type="match status" value="2"/>
</dbReference>
<dbReference type="CDD" id="cd03808">
    <property type="entry name" value="GT4_CapM-like"/>
    <property type="match status" value="1"/>
</dbReference>
<feature type="domain" description="Glycosyltransferase subfamily 4-like N-terminal" evidence="2">
    <location>
        <begin position="5"/>
        <end position="155"/>
    </location>
</feature>
<sequence length="379" mass="42156">MNKTILIVVNVDWFFVSHRLPIALRAIEQGYTVHLASSFSTHKAKLTQLGIVCHDIPFTRSGSSLVSEGKVLLRLRKLIAALKPDLVHAITIKPVLYTGLSLQSFSRPPAFVAAISGLGYVFSADTKKAKFVKLLVSMFYRLALRGKRKTVIFQNDSDQNILSNIIELPASQRTLIKGSGVDLNLYHHRPESAEEREIVSMACRLLKEKGVYEFVEAAKIIKCKRPKTAFWLIGSIDPENPNSVEQGEIDRWVDSGVIEALGHRTDIPELFARSSVVTMPSFYGEGVPKVLIEAAACGRPVVTTDNPGCRDAIIDNVSGLLVPTKDSQALAEAIMVLLLDKEKRAEMGEQARRYAVREFDVNNVVSRHIEIYKFLIESK</sequence>
<dbReference type="EMBL" id="AEVS01000111">
    <property type="protein sequence ID" value="EGA63712.1"/>
    <property type="molecule type" value="Genomic_DNA"/>
</dbReference>
<feature type="domain" description="Glycosyl transferase family 1" evidence="1">
    <location>
        <begin position="190"/>
        <end position="353"/>
    </location>
</feature>
<evidence type="ECO:0000313" key="3">
    <source>
        <dbReference type="EMBL" id="EGA63712.1"/>
    </source>
</evidence>
<keyword evidence="3" id="KW-0808">Transferase</keyword>
<dbReference type="InterPro" id="IPR028098">
    <property type="entry name" value="Glyco_trans_4-like_N"/>
</dbReference>